<organism evidence="1 2">
    <name type="scientific">Protea cynaroides</name>
    <dbReference type="NCBI Taxonomy" id="273540"/>
    <lineage>
        <taxon>Eukaryota</taxon>
        <taxon>Viridiplantae</taxon>
        <taxon>Streptophyta</taxon>
        <taxon>Embryophyta</taxon>
        <taxon>Tracheophyta</taxon>
        <taxon>Spermatophyta</taxon>
        <taxon>Magnoliopsida</taxon>
        <taxon>Proteales</taxon>
        <taxon>Proteaceae</taxon>
        <taxon>Protea</taxon>
    </lineage>
</organism>
<proteinExistence type="predicted"/>
<accession>A0A9Q0GSA4</accession>
<dbReference type="AlphaFoldDB" id="A0A9Q0GSA4"/>
<name>A0A9Q0GSA4_9MAGN</name>
<dbReference type="EMBL" id="JAMYWD010000012">
    <property type="protein sequence ID" value="KAJ4951743.1"/>
    <property type="molecule type" value="Genomic_DNA"/>
</dbReference>
<evidence type="ECO:0000313" key="1">
    <source>
        <dbReference type="EMBL" id="KAJ4951743.1"/>
    </source>
</evidence>
<reference evidence="1" key="1">
    <citation type="journal article" date="2023" name="Plant J.">
        <title>The genome of the king protea, Protea cynaroides.</title>
        <authorList>
            <person name="Chang J."/>
            <person name="Duong T.A."/>
            <person name="Schoeman C."/>
            <person name="Ma X."/>
            <person name="Roodt D."/>
            <person name="Barker N."/>
            <person name="Li Z."/>
            <person name="Van de Peer Y."/>
            <person name="Mizrachi E."/>
        </authorList>
    </citation>
    <scope>NUCLEOTIDE SEQUENCE</scope>
    <source>
        <tissue evidence="1">Young leaves</tissue>
    </source>
</reference>
<sequence length="154" mass="17657">MTKAVEEYKALDELKDYVAELDTLYDLKHEISTPTFWKALHLLSNYVGKTAGDDFDFFGFEFNIDAPTDSDEAEDAPNKAEAERVVTEQSQTVANLLAKVEWLYSQVSEVEKEWNAFVETLDKLEAHRYKQVGELQSRGKEVEKSRDGYHADLL</sequence>
<dbReference type="Proteomes" id="UP001141806">
    <property type="component" value="Unassembled WGS sequence"/>
</dbReference>
<keyword evidence="2" id="KW-1185">Reference proteome</keyword>
<protein>
    <submittedName>
        <fullName evidence="1">Uncharacterized protein</fullName>
    </submittedName>
</protein>
<evidence type="ECO:0000313" key="2">
    <source>
        <dbReference type="Proteomes" id="UP001141806"/>
    </source>
</evidence>
<comment type="caution">
    <text evidence="1">The sequence shown here is derived from an EMBL/GenBank/DDBJ whole genome shotgun (WGS) entry which is preliminary data.</text>
</comment>
<gene>
    <name evidence="1" type="ORF">NE237_028575</name>
</gene>